<dbReference type="KEGG" id="soe:110802285"/>
<evidence type="ECO:0000256" key="1">
    <source>
        <dbReference type="SAM" id="MobiDB-lite"/>
    </source>
</evidence>
<gene>
    <name evidence="4" type="primary">LOC110802285</name>
</gene>
<dbReference type="RefSeq" id="XP_021863427.1">
    <property type="nucleotide sequence ID" value="XM_022007735.2"/>
</dbReference>
<feature type="region of interest" description="Disordered" evidence="1">
    <location>
        <begin position="1"/>
        <end position="54"/>
    </location>
</feature>
<dbReference type="Pfam" id="PF12579">
    <property type="entry name" value="DUF3755"/>
    <property type="match status" value="1"/>
</dbReference>
<dbReference type="SMART" id="SM00717">
    <property type="entry name" value="SANT"/>
    <property type="match status" value="1"/>
</dbReference>
<dbReference type="PANTHER" id="PTHR14000">
    <property type="entry name" value="FINGER CCCH DOMAIN PROTEIN, PUTATIVE (DUF3755)-RELATED"/>
    <property type="match status" value="1"/>
</dbReference>
<feature type="domain" description="Myb-like" evidence="2">
    <location>
        <begin position="54"/>
        <end position="107"/>
    </location>
</feature>
<reference evidence="4" key="2">
    <citation type="submission" date="2025-08" db="UniProtKB">
        <authorList>
            <consortium name="RefSeq"/>
        </authorList>
    </citation>
    <scope>IDENTIFICATION</scope>
    <source>
        <tissue evidence="4">Leaf</tissue>
    </source>
</reference>
<reference evidence="3" key="1">
    <citation type="journal article" date="2021" name="Nat. Commun.">
        <title>Genomic analyses provide insights into spinach domestication and the genetic basis of agronomic traits.</title>
        <authorList>
            <person name="Cai X."/>
            <person name="Sun X."/>
            <person name="Xu C."/>
            <person name="Sun H."/>
            <person name="Wang X."/>
            <person name="Ge C."/>
            <person name="Zhang Z."/>
            <person name="Wang Q."/>
            <person name="Fei Z."/>
            <person name="Jiao C."/>
            <person name="Wang Q."/>
        </authorList>
    </citation>
    <scope>NUCLEOTIDE SEQUENCE [LARGE SCALE GENOMIC DNA]</scope>
    <source>
        <strain evidence="3">cv. Varoflay</strain>
    </source>
</reference>
<dbReference type="AlphaFoldDB" id="A0A9R0J8L1"/>
<proteinExistence type="predicted"/>
<accession>A0A9R0J8L1</accession>
<feature type="compositionally biased region" description="Polar residues" evidence="1">
    <location>
        <begin position="1"/>
        <end position="19"/>
    </location>
</feature>
<feature type="compositionally biased region" description="Polar residues" evidence="1">
    <location>
        <begin position="130"/>
        <end position="139"/>
    </location>
</feature>
<feature type="compositionally biased region" description="Basic and acidic residues" evidence="1">
    <location>
        <begin position="108"/>
        <end position="129"/>
    </location>
</feature>
<sequence length="244" mass="26880">MAASANPSGNQHHQEQSSFNGGGGGPAASTSNGNSGQVHDNSGTGSAMKHNPGISTDWTAEEQAILDNGLTQYASVSSIIRYAKIAMELPNKTVRDVALRARWLNKKEMSKRRKEDHSRKSKDKREKVTESTSKSSQLHASRPGGHPYPVPAVSLDDEDGISYKAIGGHTGELLEQNKQFFHQISVNFTTFQTQENIALFYRARNNIQTILENCKVNDTPEIMKQMPQLPVKLNEELIKTILPP</sequence>
<dbReference type="GeneID" id="110802285"/>
<protein>
    <recommendedName>
        <fullName evidence="2">Myb-like domain-containing protein</fullName>
    </recommendedName>
</protein>
<dbReference type="InterPro" id="IPR001005">
    <property type="entry name" value="SANT/Myb"/>
</dbReference>
<dbReference type="Proteomes" id="UP000813463">
    <property type="component" value="Chromosome 3"/>
</dbReference>
<evidence type="ECO:0000259" key="2">
    <source>
        <dbReference type="SMART" id="SM00717"/>
    </source>
</evidence>
<feature type="region of interest" description="Disordered" evidence="1">
    <location>
        <begin position="108"/>
        <end position="153"/>
    </location>
</feature>
<keyword evidence="3" id="KW-1185">Reference proteome</keyword>
<evidence type="ECO:0000313" key="3">
    <source>
        <dbReference type="Proteomes" id="UP000813463"/>
    </source>
</evidence>
<dbReference type="OrthoDB" id="19768at2759"/>
<dbReference type="CDD" id="cd00167">
    <property type="entry name" value="SANT"/>
    <property type="match status" value="1"/>
</dbReference>
<evidence type="ECO:0000313" key="4">
    <source>
        <dbReference type="RefSeq" id="XP_021863427.1"/>
    </source>
</evidence>
<dbReference type="PANTHER" id="PTHR14000:SF1">
    <property type="entry name" value="HISTONE H2A DEUBIQUITINASE (DUF3755)"/>
    <property type="match status" value="1"/>
</dbReference>
<feature type="compositionally biased region" description="Polar residues" evidence="1">
    <location>
        <begin position="28"/>
        <end position="45"/>
    </location>
</feature>
<dbReference type="InterPro" id="IPR022228">
    <property type="entry name" value="DUF3755"/>
</dbReference>
<dbReference type="Gene3D" id="1.10.10.60">
    <property type="entry name" value="Homeodomain-like"/>
    <property type="match status" value="1"/>
</dbReference>
<name>A0A9R0J8L1_SPIOL</name>
<organism evidence="3 4">
    <name type="scientific">Spinacia oleracea</name>
    <name type="common">Spinach</name>
    <dbReference type="NCBI Taxonomy" id="3562"/>
    <lineage>
        <taxon>Eukaryota</taxon>
        <taxon>Viridiplantae</taxon>
        <taxon>Streptophyta</taxon>
        <taxon>Embryophyta</taxon>
        <taxon>Tracheophyta</taxon>
        <taxon>Spermatophyta</taxon>
        <taxon>Magnoliopsida</taxon>
        <taxon>eudicotyledons</taxon>
        <taxon>Gunneridae</taxon>
        <taxon>Pentapetalae</taxon>
        <taxon>Caryophyllales</taxon>
        <taxon>Chenopodiaceae</taxon>
        <taxon>Chenopodioideae</taxon>
        <taxon>Anserineae</taxon>
        <taxon>Spinacia</taxon>
    </lineage>
</organism>